<dbReference type="Proteomes" id="UP000594688">
    <property type="component" value="Chromosome"/>
</dbReference>
<dbReference type="KEGG" id="nli:G3M70_08355"/>
<evidence type="ECO:0000313" key="2">
    <source>
        <dbReference type="Proteomes" id="UP000594688"/>
    </source>
</evidence>
<dbReference type="AlphaFoldDB" id="A0A7T0BVY7"/>
<reference evidence="1 2" key="1">
    <citation type="submission" date="2020-02" db="EMBL/GenBank/DDBJ databases">
        <title>Genomic and physiological characterization of two novel Nitrospinaceae genera.</title>
        <authorList>
            <person name="Mueller A.J."/>
            <person name="Jung M.-Y."/>
            <person name="Strachan C.R."/>
            <person name="Herbold C.W."/>
            <person name="Kirkegaard R.H."/>
            <person name="Daims H."/>
        </authorList>
    </citation>
    <scope>NUCLEOTIDE SEQUENCE [LARGE SCALE GENOMIC DNA]</scope>
    <source>
        <strain evidence="1">EB</strain>
    </source>
</reference>
<dbReference type="Gene3D" id="3.40.50.10610">
    <property type="entry name" value="ABC-type transport auxiliary lipoprotein component"/>
    <property type="match status" value="1"/>
</dbReference>
<protein>
    <recommendedName>
        <fullName evidence="3">FlgO domain-containing protein</fullName>
    </recommendedName>
</protein>
<evidence type="ECO:0000313" key="1">
    <source>
        <dbReference type="EMBL" id="QPJ61883.1"/>
    </source>
</evidence>
<gene>
    <name evidence="1" type="ORF">G3M70_08355</name>
</gene>
<name>A0A7T0BVY7_9BACT</name>
<evidence type="ECO:0008006" key="3">
    <source>
        <dbReference type="Google" id="ProtNLM"/>
    </source>
</evidence>
<proteinExistence type="predicted"/>
<sequence length="199" mass="22609">MYTFKNLMQGTPAMNPSIKIWALLLSFLMLAGCEVKLAPSKMWSKVFKPDTDSGYYEDRSIDLVEDLARDAEEYEINKVVVMDLVDENDQVPVLGEYMSSRVVEAITRSRYFRVAQRGEVTQTLEQLELKPSFRYTHDDLHKIGKALKAQAVVNGKVRDIGTNIDVHLALVDVATGEVISSATQHLNRTRFAVELLRHY</sequence>
<dbReference type="PROSITE" id="PS51257">
    <property type="entry name" value="PROKAR_LIPOPROTEIN"/>
    <property type="match status" value="1"/>
</dbReference>
<dbReference type="SUPFAM" id="SSF52964">
    <property type="entry name" value="TolB, N-terminal domain"/>
    <property type="match status" value="1"/>
</dbReference>
<accession>A0A7T0BVY7</accession>
<organism evidence="1 2">
    <name type="scientific">Candidatus Nitronauta litoralis</name>
    <dbReference type="NCBI Taxonomy" id="2705533"/>
    <lineage>
        <taxon>Bacteria</taxon>
        <taxon>Pseudomonadati</taxon>
        <taxon>Nitrospinota/Tectimicrobiota group</taxon>
        <taxon>Nitrospinota</taxon>
        <taxon>Nitrospinia</taxon>
        <taxon>Nitrospinales</taxon>
        <taxon>Nitrospinaceae</taxon>
        <taxon>Candidatus Nitronauta</taxon>
    </lineage>
</organism>
<dbReference type="EMBL" id="CP048685">
    <property type="protein sequence ID" value="QPJ61883.1"/>
    <property type="molecule type" value="Genomic_DNA"/>
</dbReference>